<reference evidence="2" key="3">
    <citation type="journal article" date="2022" name="BMC Genomics">
        <title>Comparative genome analysis of mycobacteria focusing on tRNA and non-coding RNA.</title>
        <authorList>
            <person name="Behra P.R.K."/>
            <person name="Pettersson B.M.F."/>
            <person name="Ramesh M."/>
            <person name="Das S."/>
            <person name="Dasgupta S."/>
            <person name="Kirsebom L.A."/>
        </authorList>
    </citation>
    <scope>NUCLEOTIDE SEQUENCE</scope>
    <source>
        <strain evidence="2">DSM 44203</strain>
    </source>
</reference>
<dbReference type="Proteomes" id="UP000069773">
    <property type="component" value="Unassembled WGS sequence"/>
</dbReference>
<accession>A0AAW5SGT2</accession>
<dbReference type="AlphaFoldDB" id="A0AAW5SGT2"/>
<gene>
    <name evidence="2" type="ORF">H7I77_05835</name>
    <name evidence="1" type="ORF">RMCN_6108</name>
</gene>
<protein>
    <submittedName>
        <fullName evidence="2">Uncharacterized protein</fullName>
    </submittedName>
</protein>
<reference evidence="2" key="2">
    <citation type="submission" date="2020-07" db="EMBL/GenBank/DDBJ databases">
        <authorList>
            <person name="Pettersson B.M.F."/>
            <person name="Behra P.R.K."/>
            <person name="Ramesh M."/>
            <person name="Das S."/>
            <person name="Dasgupta S."/>
            <person name="Kirsebom L.A."/>
        </authorList>
    </citation>
    <scope>NUCLEOTIDE SEQUENCE</scope>
    <source>
        <strain evidence="2">DSM 44203</strain>
    </source>
</reference>
<sequence>MSTFVKWSRDVADFLGRDAIMTVSRTSKDYNCFSCGQPGKATRERTNVVVVTGDGPPVIKFAHGRCMQSQVISTTLPISARTDWERGEDVTSLQLLWPTPSGYSAGLVIDRSSGVTALHRTGDVEDLWTQLLLEQGFDLLLETGQPCPVVNTCAIELDTAGRGRVLLNDKAHPGQQLVLLDHLPDNLPDWTQAAFDVGAVWIFAGDVGLQDDASQGAPALLAEAISKGNLVGATVPVVHAS</sequence>
<evidence type="ECO:0000313" key="1">
    <source>
        <dbReference type="EMBL" id="GAT12975.1"/>
    </source>
</evidence>
<evidence type="ECO:0000313" key="3">
    <source>
        <dbReference type="Proteomes" id="UP000069773"/>
    </source>
</evidence>
<keyword evidence="3" id="KW-1185">Reference proteome</keyword>
<reference evidence="1 3" key="1">
    <citation type="journal article" date="2016" name="Genome Announc.">
        <title>Draft Genome Sequences of Five Rapidly Growing Mycobacterium Species, M. thermoresistibile, M. fortuitum subsp. acetamidolyticum, M. canariasense, M. brisbanense, and M. novocastrense.</title>
        <authorList>
            <person name="Katahira K."/>
            <person name="Ogura Y."/>
            <person name="Gotoh Y."/>
            <person name="Hayashi T."/>
        </authorList>
    </citation>
    <scope>NUCLEOTIDE SEQUENCE [LARGE SCALE GENOMIC DNA]</scope>
    <source>
        <strain evidence="1 3">JCM18114</strain>
    </source>
</reference>
<comment type="caution">
    <text evidence="2">The sequence shown here is derived from an EMBL/GenBank/DDBJ whole genome shotgun (WGS) entry which is preliminary data.</text>
</comment>
<organism evidence="2 4">
    <name type="scientific">Mycolicibacterium novocastrense</name>
    <name type="common">Mycobacterium novocastrense</name>
    <dbReference type="NCBI Taxonomy" id="59813"/>
    <lineage>
        <taxon>Bacteria</taxon>
        <taxon>Bacillati</taxon>
        <taxon>Actinomycetota</taxon>
        <taxon>Actinomycetes</taxon>
        <taxon>Mycobacteriales</taxon>
        <taxon>Mycobacteriaceae</taxon>
        <taxon>Mycolicibacterium</taxon>
    </lineage>
</organism>
<dbReference type="EMBL" id="JACKTI010000021">
    <property type="protein sequence ID" value="MCV7022875.1"/>
    <property type="molecule type" value="Genomic_DNA"/>
</dbReference>
<proteinExistence type="predicted"/>
<dbReference type="EMBL" id="BCTA01000105">
    <property type="protein sequence ID" value="GAT12975.1"/>
    <property type="molecule type" value="Genomic_DNA"/>
</dbReference>
<name>A0AAW5SGT2_MYCNV</name>
<evidence type="ECO:0000313" key="4">
    <source>
        <dbReference type="Proteomes" id="UP001207528"/>
    </source>
</evidence>
<evidence type="ECO:0000313" key="2">
    <source>
        <dbReference type="EMBL" id="MCV7022875.1"/>
    </source>
</evidence>
<dbReference type="Proteomes" id="UP001207528">
    <property type="component" value="Unassembled WGS sequence"/>
</dbReference>